<evidence type="ECO:0000256" key="5">
    <source>
        <dbReference type="ARBA" id="ARBA00022553"/>
    </source>
</evidence>
<feature type="transmembrane region" description="Helical" evidence="11">
    <location>
        <begin position="286"/>
        <end position="308"/>
    </location>
</feature>
<feature type="transmembrane region" description="Helical" evidence="11">
    <location>
        <begin position="12"/>
        <end position="34"/>
    </location>
</feature>
<dbReference type="RefSeq" id="WP_014270488.1">
    <property type="nucleotide sequence ID" value="NC_016633.1"/>
</dbReference>
<proteinExistence type="predicted"/>
<dbReference type="InterPro" id="IPR010559">
    <property type="entry name" value="Sig_transdc_His_kin_internal"/>
</dbReference>
<dbReference type="InterPro" id="IPR003594">
    <property type="entry name" value="HATPase_dom"/>
</dbReference>
<feature type="domain" description="HAMP" evidence="13">
    <location>
        <begin position="310"/>
        <end position="362"/>
    </location>
</feature>
<comment type="subcellular location">
    <subcellularLocation>
        <location evidence="2">Cell membrane</location>
        <topology evidence="2">Multi-pass membrane protein</topology>
    </subcellularLocation>
</comment>
<dbReference type="SUPFAM" id="SSF158472">
    <property type="entry name" value="HAMP domain-like"/>
    <property type="match status" value="1"/>
</dbReference>
<evidence type="ECO:0000256" key="8">
    <source>
        <dbReference type="ARBA" id="ARBA00022777"/>
    </source>
</evidence>
<name>G8QY80_SPHPG</name>
<dbReference type="GO" id="GO:0000155">
    <property type="term" value="F:phosphorelay sensor kinase activity"/>
    <property type="evidence" value="ECO:0007669"/>
    <property type="project" value="InterPro"/>
</dbReference>
<keyword evidence="9 11" id="KW-1133">Transmembrane helix</keyword>
<evidence type="ECO:0000256" key="1">
    <source>
        <dbReference type="ARBA" id="ARBA00000085"/>
    </source>
</evidence>
<evidence type="ECO:0000313" key="15">
    <source>
        <dbReference type="Proteomes" id="UP000005632"/>
    </source>
</evidence>
<dbReference type="GO" id="GO:0005886">
    <property type="term" value="C:plasma membrane"/>
    <property type="evidence" value="ECO:0007669"/>
    <property type="project" value="UniProtKB-SubCell"/>
</dbReference>
<dbReference type="OrthoDB" id="370211at2"/>
<evidence type="ECO:0000259" key="12">
    <source>
        <dbReference type="PROSITE" id="PS50109"/>
    </source>
</evidence>
<dbReference type="PROSITE" id="PS50885">
    <property type="entry name" value="HAMP"/>
    <property type="match status" value="1"/>
</dbReference>
<accession>G8QY80</accession>
<keyword evidence="15" id="KW-1185">Reference proteome</keyword>
<dbReference type="PROSITE" id="PS50109">
    <property type="entry name" value="HIS_KIN"/>
    <property type="match status" value="1"/>
</dbReference>
<keyword evidence="7 11" id="KW-0812">Transmembrane</keyword>
<dbReference type="InterPro" id="IPR036890">
    <property type="entry name" value="HATPase_C_sf"/>
</dbReference>
<dbReference type="Gene3D" id="6.10.340.10">
    <property type="match status" value="1"/>
</dbReference>
<evidence type="ECO:0000256" key="11">
    <source>
        <dbReference type="SAM" id="Phobius"/>
    </source>
</evidence>
<keyword evidence="4" id="KW-1003">Cell membrane</keyword>
<dbReference type="InterPro" id="IPR004358">
    <property type="entry name" value="Sig_transdc_His_kin-like_C"/>
</dbReference>
<dbReference type="Pfam" id="PF06580">
    <property type="entry name" value="His_kinase"/>
    <property type="match status" value="1"/>
</dbReference>
<evidence type="ECO:0000256" key="2">
    <source>
        <dbReference type="ARBA" id="ARBA00004651"/>
    </source>
</evidence>
<dbReference type="SMART" id="SM00304">
    <property type="entry name" value="HAMP"/>
    <property type="match status" value="1"/>
</dbReference>
<dbReference type="PRINTS" id="PR00344">
    <property type="entry name" value="BCTRLSENSOR"/>
</dbReference>
<keyword evidence="10 11" id="KW-0472">Membrane</keyword>
<protein>
    <recommendedName>
        <fullName evidence="3">histidine kinase</fullName>
        <ecNumber evidence="3">2.7.13.3</ecNumber>
    </recommendedName>
</protein>
<evidence type="ECO:0000313" key="14">
    <source>
        <dbReference type="EMBL" id="AEV29645.1"/>
    </source>
</evidence>
<dbReference type="InterPro" id="IPR005467">
    <property type="entry name" value="His_kinase_dom"/>
</dbReference>
<dbReference type="PANTHER" id="PTHR34220">
    <property type="entry name" value="SENSOR HISTIDINE KINASE YPDA"/>
    <property type="match status" value="1"/>
</dbReference>
<dbReference type="Pfam" id="PF02518">
    <property type="entry name" value="HATPase_c"/>
    <property type="match status" value="1"/>
</dbReference>
<evidence type="ECO:0000256" key="7">
    <source>
        <dbReference type="ARBA" id="ARBA00022692"/>
    </source>
</evidence>
<evidence type="ECO:0000256" key="6">
    <source>
        <dbReference type="ARBA" id="ARBA00022679"/>
    </source>
</evidence>
<comment type="catalytic activity">
    <reaction evidence="1">
        <text>ATP + protein L-histidine = ADP + protein N-phospho-L-histidine.</text>
        <dbReference type="EC" id="2.7.13.3"/>
    </reaction>
</comment>
<dbReference type="InterPro" id="IPR003660">
    <property type="entry name" value="HAMP_dom"/>
</dbReference>
<dbReference type="AlphaFoldDB" id="G8QY80"/>
<dbReference type="EC" id="2.7.13.3" evidence="3"/>
<dbReference type="Gene3D" id="3.30.450.20">
    <property type="entry name" value="PAS domain"/>
    <property type="match status" value="1"/>
</dbReference>
<keyword evidence="6" id="KW-0808">Transferase</keyword>
<keyword evidence="5" id="KW-0597">Phosphoprotein</keyword>
<dbReference type="EMBL" id="CP003155">
    <property type="protein sequence ID" value="AEV29645.1"/>
    <property type="molecule type" value="Genomic_DNA"/>
</dbReference>
<dbReference type="Pfam" id="PF02743">
    <property type="entry name" value="dCache_1"/>
    <property type="match status" value="1"/>
</dbReference>
<dbReference type="KEGG" id="sgp:SpiGrapes_1851"/>
<evidence type="ECO:0000256" key="4">
    <source>
        <dbReference type="ARBA" id="ARBA00022475"/>
    </source>
</evidence>
<evidence type="ECO:0000256" key="10">
    <source>
        <dbReference type="ARBA" id="ARBA00023136"/>
    </source>
</evidence>
<dbReference type="Proteomes" id="UP000005632">
    <property type="component" value="Chromosome"/>
</dbReference>
<dbReference type="SMART" id="SM00387">
    <property type="entry name" value="HATPase_c"/>
    <property type="match status" value="1"/>
</dbReference>
<dbReference type="Gene3D" id="3.30.565.10">
    <property type="entry name" value="Histidine kinase-like ATPase, C-terminal domain"/>
    <property type="match status" value="1"/>
</dbReference>
<dbReference type="CDD" id="cd06225">
    <property type="entry name" value="HAMP"/>
    <property type="match status" value="1"/>
</dbReference>
<dbReference type="CDD" id="cd12912">
    <property type="entry name" value="PDC2_MCP_like"/>
    <property type="match status" value="1"/>
</dbReference>
<gene>
    <name evidence="14" type="ordered locus">SpiGrapes_1851</name>
</gene>
<evidence type="ECO:0000256" key="9">
    <source>
        <dbReference type="ARBA" id="ARBA00022989"/>
    </source>
</evidence>
<dbReference type="InterPro" id="IPR029151">
    <property type="entry name" value="Sensor-like_sf"/>
</dbReference>
<dbReference type="InterPro" id="IPR050640">
    <property type="entry name" value="Bact_2-comp_sensor_kinase"/>
</dbReference>
<reference evidence="14 15" key="1">
    <citation type="submission" date="2011-11" db="EMBL/GenBank/DDBJ databases">
        <title>Complete sequence of Spirochaeta sp. grapes.</title>
        <authorList>
            <consortium name="US DOE Joint Genome Institute"/>
            <person name="Lucas S."/>
            <person name="Han J."/>
            <person name="Lapidus A."/>
            <person name="Cheng J.-F."/>
            <person name="Goodwin L."/>
            <person name="Pitluck S."/>
            <person name="Peters L."/>
            <person name="Ovchinnikova G."/>
            <person name="Munk A.C."/>
            <person name="Detter J.C."/>
            <person name="Han C."/>
            <person name="Tapia R."/>
            <person name="Land M."/>
            <person name="Hauser L."/>
            <person name="Kyrpides N."/>
            <person name="Ivanova N."/>
            <person name="Pagani I."/>
            <person name="Ritalahtilisa K."/>
            <person name="Loeffler F."/>
            <person name="Woyke T."/>
        </authorList>
    </citation>
    <scope>NUCLEOTIDE SEQUENCE [LARGE SCALE GENOMIC DNA]</scope>
    <source>
        <strain evidence="15">ATCC BAA-1885 / DSM 22778 / Grapes</strain>
    </source>
</reference>
<dbReference type="STRING" id="158190.SpiGrapes_1851"/>
<sequence>MHKSQQDRSIKTIVTVAIAVVSISFTLLIATILYHEFSNTIRENATVSTREIVRQVNANLSYYINDIITVSGYARELAKQTTQYSTDTIEGKLKSILASRQDIVSLILFDMEGNKLFSTSQAPFRDAKDISSQQWFTRAIGGEGNFYFTGPHVQQLFPSQYPWVITYSQQISYTKQDGELGQGLLLIDMNFSAVSELCQSAKLGNTGYVYFIDNNGKIVYHPLQQLINSNIFNEDLEAVNNHIFGTFTSNFEGRERLTIIDTVNNCRWRIVGVAFMDELMSGLEQFTSVMIFLVLFCIIVTILLARVVSSWISRPIKQLEKLMLSVENGNLSAPPHVGGNKEVAALSLSFGMMIQRIRQLMDDIVKSQEMKRKFELDALQAKINPHFLYNTLDSVVWMAEQGNTEGVIKMITALAKLFRISISKGHDIITLAEEIEHVRNYLIIQQTRYQGKFEFSIDLPEDLEKLPTIKLIIQPIVENAIYHGIKYLQEMGHIDITVSRRKPGAILIQIRDNGIGMDEETLDNILRFSASHLPDGSGIGVKNVHQRVQLYYGSDFGLEISSEMDVGTLVNIVIPEGNPLSQIKVEKK</sequence>
<organism evidence="14 15">
    <name type="scientific">Sphaerochaeta pleomorpha (strain ATCC BAA-1885 / DSM 22778 / Grapes)</name>
    <dbReference type="NCBI Taxonomy" id="158190"/>
    <lineage>
        <taxon>Bacteria</taxon>
        <taxon>Pseudomonadati</taxon>
        <taxon>Spirochaetota</taxon>
        <taxon>Spirochaetia</taxon>
        <taxon>Spirochaetales</taxon>
        <taxon>Sphaerochaetaceae</taxon>
        <taxon>Sphaerochaeta</taxon>
    </lineage>
</organism>
<dbReference type="PANTHER" id="PTHR34220:SF7">
    <property type="entry name" value="SENSOR HISTIDINE KINASE YPDA"/>
    <property type="match status" value="1"/>
</dbReference>
<evidence type="ECO:0000259" key="13">
    <source>
        <dbReference type="PROSITE" id="PS50885"/>
    </source>
</evidence>
<evidence type="ECO:0000256" key="3">
    <source>
        <dbReference type="ARBA" id="ARBA00012438"/>
    </source>
</evidence>
<feature type="domain" description="Histidine kinase" evidence="12">
    <location>
        <begin position="473"/>
        <end position="578"/>
    </location>
</feature>
<dbReference type="SUPFAM" id="SSF103190">
    <property type="entry name" value="Sensory domain-like"/>
    <property type="match status" value="1"/>
</dbReference>
<dbReference type="SUPFAM" id="SSF55874">
    <property type="entry name" value="ATPase domain of HSP90 chaperone/DNA topoisomerase II/histidine kinase"/>
    <property type="match status" value="1"/>
</dbReference>
<dbReference type="eggNOG" id="COG2972">
    <property type="taxonomic scope" value="Bacteria"/>
</dbReference>
<dbReference type="InterPro" id="IPR033479">
    <property type="entry name" value="dCache_1"/>
</dbReference>
<dbReference type="Pfam" id="PF00672">
    <property type="entry name" value="HAMP"/>
    <property type="match status" value="1"/>
</dbReference>
<keyword evidence="8 14" id="KW-0418">Kinase</keyword>
<dbReference type="HOGENOM" id="CLU_020473_6_1_12"/>